<dbReference type="InterPro" id="IPR049083">
    <property type="entry name" value="TACO1_YebC_N"/>
</dbReference>
<evidence type="ECO:0000313" key="7">
    <source>
        <dbReference type="EMBL" id="KKS96676.1"/>
    </source>
</evidence>
<dbReference type="Proteomes" id="UP000034894">
    <property type="component" value="Unassembled WGS sequence"/>
</dbReference>
<dbReference type="GO" id="GO:0003677">
    <property type="term" value="F:DNA binding"/>
    <property type="evidence" value="ECO:0007669"/>
    <property type="project" value="UniProtKB-UniRule"/>
</dbReference>
<dbReference type="InterPro" id="IPR002876">
    <property type="entry name" value="Transcrip_reg_TACO1-like"/>
</dbReference>
<dbReference type="EMBL" id="LCFP01000009">
    <property type="protein sequence ID" value="KKS96676.1"/>
    <property type="molecule type" value="Genomic_DNA"/>
</dbReference>
<dbReference type="InterPro" id="IPR017856">
    <property type="entry name" value="Integrase-like_N"/>
</dbReference>
<dbReference type="PANTHER" id="PTHR12532:SF0">
    <property type="entry name" value="TRANSLATIONAL ACTIVATOR OF CYTOCHROME C OXIDASE 1"/>
    <property type="match status" value="1"/>
</dbReference>
<comment type="similarity">
    <text evidence="1 4">Belongs to the TACO1 family.</text>
</comment>
<evidence type="ECO:0000259" key="6">
    <source>
        <dbReference type="Pfam" id="PF20772"/>
    </source>
</evidence>
<accession>A0A0G1FNV4</accession>
<feature type="domain" description="TACO1/YebC-like second and third" evidence="5">
    <location>
        <begin position="85"/>
        <end position="239"/>
    </location>
</feature>
<evidence type="ECO:0000256" key="2">
    <source>
        <dbReference type="ARBA" id="ARBA00023015"/>
    </source>
</evidence>
<dbReference type="Gene3D" id="3.30.70.980">
    <property type="match status" value="2"/>
</dbReference>
<keyword evidence="3 4" id="KW-0804">Transcription</keyword>
<keyword evidence="4" id="KW-0963">Cytoplasm</keyword>
<keyword evidence="2 4" id="KW-0805">Transcription regulation</keyword>
<evidence type="ECO:0000259" key="5">
    <source>
        <dbReference type="Pfam" id="PF01709"/>
    </source>
</evidence>
<dbReference type="InterPro" id="IPR048300">
    <property type="entry name" value="TACO1_YebC-like_2nd/3rd_dom"/>
</dbReference>
<dbReference type="FunFam" id="1.10.10.200:FF:000002">
    <property type="entry name" value="Probable transcriptional regulatory protein CLM62_37755"/>
    <property type="match status" value="1"/>
</dbReference>
<sequence>MSGHSKWSKVKHQKAATDAVRGKIFTKMSNAIIIAVKQGGGVADPDSNFKLRLAIDRAKSVNMPKENIMRAIEKAAKSGDSENMSEIVYEAYGPAGVAVLIKAVTDNKQRTVAEVKNLLERGGGVLAAQGSVSRLFSQVGLIEIGKEGRTFDEIFELATEAGAIDIEDTDEAFLVYTDHGELHKVREFLQTKVTILSAELSFRTEAAVRPDKQETREKIEKLLDAVEDMEDVQRVYTNYQPV</sequence>
<dbReference type="HAMAP" id="MF_00693">
    <property type="entry name" value="Transcrip_reg_TACO1"/>
    <property type="match status" value="1"/>
</dbReference>
<dbReference type="Pfam" id="PF20772">
    <property type="entry name" value="TACO1_YebC_N"/>
    <property type="match status" value="1"/>
</dbReference>
<protein>
    <recommendedName>
        <fullName evidence="4">Probable transcriptional regulatory protein UV73_C0009G0027</fullName>
    </recommendedName>
</protein>
<dbReference type="NCBIfam" id="NF009044">
    <property type="entry name" value="PRK12378.1"/>
    <property type="match status" value="1"/>
</dbReference>
<dbReference type="PANTHER" id="PTHR12532">
    <property type="entry name" value="TRANSLATIONAL ACTIVATOR OF CYTOCHROME C OXIDASE 1"/>
    <property type="match status" value="1"/>
</dbReference>
<dbReference type="Gene3D" id="1.10.10.200">
    <property type="match status" value="1"/>
</dbReference>
<feature type="domain" description="TACO1/YebC-like N-terminal" evidence="6">
    <location>
        <begin position="5"/>
        <end position="77"/>
    </location>
</feature>
<name>A0A0G1FNV4_9BACT</name>
<dbReference type="Pfam" id="PF01709">
    <property type="entry name" value="Transcrip_reg"/>
    <property type="match status" value="1"/>
</dbReference>
<dbReference type="NCBIfam" id="TIGR01033">
    <property type="entry name" value="YebC/PmpR family DNA-binding transcriptional regulator"/>
    <property type="match status" value="1"/>
</dbReference>
<evidence type="ECO:0000256" key="1">
    <source>
        <dbReference type="ARBA" id="ARBA00008724"/>
    </source>
</evidence>
<keyword evidence="4" id="KW-0238">DNA-binding</keyword>
<dbReference type="SUPFAM" id="SSF75625">
    <property type="entry name" value="YebC-like"/>
    <property type="match status" value="1"/>
</dbReference>
<organism evidence="7 8">
    <name type="scientific">Candidatus Gottesmanbacteria bacterium GW2011_GWA2_43_14</name>
    <dbReference type="NCBI Taxonomy" id="1618443"/>
    <lineage>
        <taxon>Bacteria</taxon>
        <taxon>Candidatus Gottesmaniibacteriota</taxon>
    </lineage>
</organism>
<evidence type="ECO:0000313" key="8">
    <source>
        <dbReference type="Proteomes" id="UP000034894"/>
    </source>
</evidence>
<evidence type="ECO:0000256" key="4">
    <source>
        <dbReference type="HAMAP-Rule" id="MF_00693"/>
    </source>
</evidence>
<reference evidence="7 8" key="1">
    <citation type="journal article" date="2015" name="Nature">
        <title>rRNA introns, odd ribosomes, and small enigmatic genomes across a large radiation of phyla.</title>
        <authorList>
            <person name="Brown C.T."/>
            <person name="Hug L.A."/>
            <person name="Thomas B.C."/>
            <person name="Sharon I."/>
            <person name="Castelle C.J."/>
            <person name="Singh A."/>
            <person name="Wilkins M.J."/>
            <person name="Williams K.H."/>
            <person name="Banfield J.F."/>
        </authorList>
    </citation>
    <scope>NUCLEOTIDE SEQUENCE [LARGE SCALE GENOMIC DNA]</scope>
</reference>
<comment type="subcellular location">
    <subcellularLocation>
        <location evidence="4">Cytoplasm</location>
    </subcellularLocation>
</comment>
<comment type="caution">
    <text evidence="7">The sequence shown here is derived from an EMBL/GenBank/DDBJ whole genome shotgun (WGS) entry which is preliminary data.</text>
</comment>
<dbReference type="InterPro" id="IPR029072">
    <property type="entry name" value="YebC-like"/>
</dbReference>
<proteinExistence type="inferred from homology"/>
<dbReference type="STRING" id="1618443.UV73_C0009G0027"/>
<dbReference type="AlphaFoldDB" id="A0A0G1FNV4"/>
<gene>
    <name evidence="7" type="ORF">UV73_C0009G0027</name>
</gene>
<dbReference type="InterPro" id="IPR026564">
    <property type="entry name" value="Transcrip_reg_TACO1-like_dom3"/>
</dbReference>
<dbReference type="GO" id="GO:0005737">
    <property type="term" value="C:cytoplasm"/>
    <property type="evidence" value="ECO:0007669"/>
    <property type="project" value="UniProtKB-SubCell"/>
</dbReference>
<dbReference type="GO" id="GO:0006355">
    <property type="term" value="P:regulation of DNA-templated transcription"/>
    <property type="evidence" value="ECO:0007669"/>
    <property type="project" value="UniProtKB-UniRule"/>
</dbReference>
<dbReference type="NCBIfam" id="NF001030">
    <property type="entry name" value="PRK00110.1"/>
    <property type="match status" value="1"/>
</dbReference>
<evidence type="ECO:0000256" key="3">
    <source>
        <dbReference type="ARBA" id="ARBA00023163"/>
    </source>
</evidence>